<keyword evidence="3" id="KW-0611">Plant defense</keyword>
<dbReference type="InterPro" id="IPR042197">
    <property type="entry name" value="Apaf_helical"/>
</dbReference>
<accession>A0A2Z6P7Z1</accession>
<dbReference type="Gene3D" id="1.10.8.430">
    <property type="entry name" value="Helical domain of apoptotic protease-activating factors"/>
    <property type="match status" value="1"/>
</dbReference>
<dbReference type="InterPro" id="IPR002182">
    <property type="entry name" value="NB-ARC"/>
</dbReference>
<proteinExistence type="inferred from homology"/>
<dbReference type="PANTHER" id="PTHR33463:SF198">
    <property type="entry name" value="RPP4C3"/>
    <property type="match status" value="1"/>
</dbReference>
<dbReference type="Pfam" id="PF00931">
    <property type="entry name" value="NB-ARC"/>
    <property type="match status" value="1"/>
</dbReference>
<dbReference type="PRINTS" id="PR00364">
    <property type="entry name" value="DISEASERSIST"/>
</dbReference>
<name>A0A2Z6P7Z1_TRISU</name>
<dbReference type="GO" id="GO:0005524">
    <property type="term" value="F:ATP binding"/>
    <property type="evidence" value="ECO:0007669"/>
    <property type="project" value="UniProtKB-KW"/>
</dbReference>
<keyword evidence="2" id="KW-0547">Nucleotide-binding</keyword>
<dbReference type="GO" id="GO:0006952">
    <property type="term" value="P:defense response"/>
    <property type="evidence" value="ECO:0007669"/>
    <property type="project" value="UniProtKB-KW"/>
</dbReference>
<dbReference type="SMART" id="SM00382">
    <property type="entry name" value="AAA"/>
    <property type="match status" value="1"/>
</dbReference>
<comment type="similarity">
    <text evidence="1">Belongs to the disease resistance NB-LRR family.</text>
</comment>
<keyword evidence="4" id="KW-0067">ATP-binding</keyword>
<evidence type="ECO:0000313" key="7">
    <source>
        <dbReference type="Proteomes" id="UP000242715"/>
    </source>
</evidence>
<evidence type="ECO:0000256" key="2">
    <source>
        <dbReference type="ARBA" id="ARBA00022741"/>
    </source>
</evidence>
<keyword evidence="7" id="KW-1185">Reference proteome</keyword>
<dbReference type="EMBL" id="DF976712">
    <property type="protein sequence ID" value="GAU52006.1"/>
    <property type="molecule type" value="Genomic_DNA"/>
</dbReference>
<reference evidence="7" key="1">
    <citation type="journal article" date="2017" name="Front. Plant Sci.">
        <title>Climate Clever Clovers: New Paradigm to Reduce the Environmental Footprint of Ruminants by Breeding Low Methanogenic Forages Utilizing Haplotype Variation.</title>
        <authorList>
            <person name="Kaur P."/>
            <person name="Appels R."/>
            <person name="Bayer P.E."/>
            <person name="Keeble-Gagnere G."/>
            <person name="Wang J."/>
            <person name="Hirakawa H."/>
            <person name="Shirasawa K."/>
            <person name="Vercoe P."/>
            <person name="Stefanova K."/>
            <person name="Durmic Z."/>
            <person name="Nichols P."/>
            <person name="Revell C."/>
            <person name="Isobe S.N."/>
            <person name="Edwards D."/>
            <person name="Erskine W."/>
        </authorList>
    </citation>
    <scope>NUCLEOTIDE SEQUENCE [LARGE SCALE GENOMIC DNA]</scope>
    <source>
        <strain evidence="7">cv. Daliak</strain>
    </source>
</reference>
<feature type="non-terminal residue" evidence="6">
    <location>
        <position position="571"/>
    </location>
</feature>
<dbReference type="Gene3D" id="3.40.50.300">
    <property type="entry name" value="P-loop containing nucleotide triphosphate hydrolases"/>
    <property type="match status" value="1"/>
</dbReference>
<dbReference type="OrthoDB" id="1747797at2759"/>
<evidence type="ECO:0000256" key="3">
    <source>
        <dbReference type="ARBA" id="ARBA00022821"/>
    </source>
</evidence>
<dbReference type="InterPro" id="IPR050905">
    <property type="entry name" value="Plant_NBS-LRR"/>
</dbReference>
<evidence type="ECO:0000256" key="4">
    <source>
        <dbReference type="ARBA" id="ARBA00022840"/>
    </source>
</evidence>
<dbReference type="GO" id="GO:0043531">
    <property type="term" value="F:ADP binding"/>
    <property type="evidence" value="ECO:0007669"/>
    <property type="project" value="InterPro"/>
</dbReference>
<dbReference type="InterPro" id="IPR027417">
    <property type="entry name" value="P-loop_NTPase"/>
</dbReference>
<dbReference type="PANTHER" id="PTHR33463">
    <property type="entry name" value="NB-ARC DOMAIN-CONTAINING PROTEIN-RELATED"/>
    <property type="match status" value="1"/>
</dbReference>
<dbReference type="Proteomes" id="UP000242715">
    <property type="component" value="Unassembled WGS sequence"/>
</dbReference>
<evidence type="ECO:0000256" key="1">
    <source>
        <dbReference type="ARBA" id="ARBA00008894"/>
    </source>
</evidence>
<dbReference type="InterPro" id="IPR032675">
    <property type="entry name" value="LRR_dom_sf"/>
</dbReference>
<organism evidence="6 7">
    <name type="scientific">Trifolium subterraneum</name>
    <name type="common">Subterranean clover</name>
    <dbReference type="NCBI Taxonomy" id="3900"/>
    <lineage>
        <taxon>Eukaryota</taxon>
        <taxon>Viridiplantae</taxon>
        <taxon>Streptophyta</taxon>
        <taxon>Embryophyta</taxon>
        <taxon>Tracheophyta</taxon>
        <taxon>Spermatophyta</taxon>
        <taxon>Magnoliopsida</taxon>
        <taxon>eudicotyledons</taxon>
        <taxon>Gunneridae</taxon>
        <taxon>Pentapetalae</taxon>
        <taxon>rosids</taxon>
        <taxon>fabids</taxon>
        <taxon>Fabales</taxon>
        <taxon>Fabaceae</taxon>
        <taxon>Papilionoideae</taxon>
        <taxon>50 kb inversion clade</taxon>
        <taxon>NPAAA clade</taxon>
        <taxon>Hologalegina</taxon>
        <taxon>IRL clade</taxon>
        <taxon>Trifolieae</taxon>
        <taxon>Trifolium</taxon>
    </lineage>
</organism>
<dbReference type="SUPFAM" id="SSF52540">
    <property type="entry name" value="P-loop containing nucleoside triphosphate hydrolases"/>
    <property type="match status" value="1"/>
</dbReference>
<gene>
    <name evidence="6" type="ORF">TSUD_418120</name>
</gene>
<feature type="domain" description="AAA+ ATPase" evidence="5">
    <location>
        <begin position="173"/>
        <end position="309"/>
    </location>
</feature>
<dbReference type="InterPro" id="IPR003593">
    <property type="entry name" value="AAA+_ATPase"/>
</dbReference>
<evidence type="ECO:0000259" key="5">
    <source>
        <dbReference type="SMART" id="SM00382"/>
    </source>
</evidence>
<evidence type="ECO:0000313" key="6">
    <source>
        <dbReference type="EMBL" id="GAU52006.1"/>
    </source>
</evidence>
<dbReference type="Gene3D" id="3.80.10.10">
    <property type="entry name" value="Ribonuclease Inhibitor"/>
    <property type="match status" value="1"/>
</dbReference>
<sequence>MEILGSVVGKVVDYTVVAIGRQASYVIFYKGNFKMLADHVKDLQAARERVFHSVEEERRNGKEIERDVVNWLEKANEVIETANQLQSDPRRANVSCSAWPFPNLIFRHQLSRKASKIAKNVVEVKGKAEFDRIGYPPTLDEVASSSSDTRVGENHDTRKSFKENILKALATLSSCSIGIYGVGGVGKTTLVEEVTKIAKQDKLFEKVVITDVSKNPDFKTIQGEIADSLGLRFDEETILGRAHRLRQRIKMEKSILVILDNMWTMLDLKKVGIPFDNEHNDCKLLMTCRNQDVLLQMDVPKDLTFKLELMNSNLKDLAFQVAQKCEGLPLRVVTIARAMKNKRDVRSWKYALQKLQSNDGIEMDALTYSALELSYDSLESDEMRDLFLLFALLLGNDAEYFLKLAMGLNILKNISTMDYARNKLYTIIKSLEATCLLLEVKTGGNIQMHDFVRDFANSVARRDKHVFLRKQPNEDWPSKDFLKRCTQIVLDIPIHMLPQTFDCPNIKFFCLASGNHSLAIPDIFFEGMGSLTALDLTSLNLSSLPTSFRFLTDLQMLCLESCILENMDAIE</sequence>
<dbReference type="SUPFAM" id="SSF52058">
    <property type="entry name" value="L domain-like"/>
    <property type="match status" value="1"/>
</dbReference>
<protein>
    <recommendedName>
        <fullName evidence="5">AAA+ ATPase domain-containing protein</fullName>
    </recommendedName>
</protein>
<dbReference type="AlphaFoldDB" id="A0A2Z6P7Z1"/>